<sequence length="188" mass="20785">MKIILGSASKWRKGVIDTMGFEYEVMSPDIDEKAIRLRDPDKLVLALAEAKAKALLTKVKEPALIITGDQVVVWNGQIREKPQNEKEAGYFLESYCEHPAETHSAVMVTNTANGKHAMGVDVARVYFKNIPKEIIDEVVKKGAIYTTAGGIQMEDALLAPYIERIDGTVDSLKGLPKALLTKLMEEVK</sequence>
<dbReference type="EMBL" id="MHRQ01000020">
    <property type="protein sequence ID" value="OHA26524.1"/>
    <property type="molecule type" value="Genomic_DNA"/>
</dbReference>
<reference evidence="3 4" key="1">
    <citation type="journal article" date="2016" name="Nat. Commun.">
        <title>Thousands of microbial genomes shed light on interconnected biogeochemical processes in an aquifer system.</title>
        <authorList>
            <person name="Anantharaman K."/>
            <person name="Brown C.T."/>
            <person name="Hug L.A."/>
            <person name="Sharon I."/>
            <person name="Castelle C.J."/>
            <person name="Probst A.J."/>
            <person name="Thomas B.C."/>
            <person name="Singh A."/>
            <person name="Wilkins M.J."/>
            <person name="Karaoz U."/>
            <person name="Brodie E.L."/>
            <person name="Williams K.H."/>
            <person name="Hubbard S.S."/>
            <person name="Banfield J.F."/>
        </authorList>
    </citation>
    <scope>NUCLEOTIDE SEQUENCE [LARGE SCALE GENOMIC DNA]</scope>
</reference>
<feature type="site" description="Important for substrate specificity" evidence="2">
    <location>
        <position position="70"/>
    </location>
</feature>
<comment type="caution">
    <text evidence="3">The sequence shown here is derived from an EMBL/GenBank/DDBJ whole genome shotgun (WGS) entry which is preliminary data.</text>
</comment>
<dbReference type="EC" id="3.6.1.-" evidence="2"/>
<dbReference type="InterPro" id="IPR029001">
    <property type="entry name" value="ITPase-like_fam"/>
</dbReference>
<dbReference type="FunFam" id="3.90.950.10:FF:000008">
    <property type="entry name" value="Maf-like protein, expressed"/>
    <property type="match status" value="1"/>
</dbReference>
<dbReference type="Proteomes" id="UP000177565">
    <property type="component" value="Unassembled WGS sequence"/>
</dbReference>
<comment type="subcellular location">
    <subcellularLocation>
        <location evidence="2">Cytoplasm</location>
    </subcellularLocation>
</comment>
<accession>A0A1G2MS12</accession>
<evidence type="ECO:0000256" key="2">
    <source>
        <dbReference type="HAMAP-Rule" id="MF_00528"/>
    </source>
</evidence>
<feature type="site" description="Important for substrate specificity" evidence="2">
    <location>
        <position position="154"/>
    </location>
</feature>
<evidence type="ECO:0000313" key="4">
    <source>
        <dbReference type="Proteomes" id="UP000177565"/>
    </source>
</evidence>
<organism evidence="3 4">
    <name type="scientific">Candidatus Taylorbacteria bacterium RIFCSPHIGHO2_02_FULL_46_13</name>
    <dbReference type="NCBI Taxonomy" id="1802312"/>
    <lineage>
        <taxon>Bacteria</taxon>
        <taxon>Candidatus Tayloriibacteriota</taxon>
    </lineage>
</organism>
<comment type="similarity">
    <text evidence="2">Belongs to the Maf family. YceF subfamily.</text>
</comment>
<dbReference type="InterPro" id="IPR003697">
    <property type="entry name" value="Maf-like"/>
</dbReference>
<dbReference type="NCBIfam" id="TIGR00172">
    <property type="entry name" value="maf"/>
    <property type="match status" value="1"/>
</dbReference>
<gene>
    <name evidence="3" type="ORF">A3C06_03025</name>
</gene>
<feature type="active site" description="Proton acceptor" evidence="2">
    <location>
        <position position="69"/>
    </location>
</feature>
<dbReference type="SUPFAM" id="SSF52972">
    <property type="entry name" value="ITPase-like"/>
    <property type="match status" value="1"/>
</dbReference>
<dbReference type="STRING" id="1802312.A3C06_03025"/>
<evidence type="ECO:0000313" key="3">
    <source>
        <dbReference type="EMBL" id="OHA26524.1"/>
    </source>
</evidence>
<keyword evidence="2" id="KW-0963">Cytoplasm</keyword>
<dbReference type="PANTHER" id="PTHR43213:SF4">
    <property type="entry name" value="7-METHYL-GTP PYROPHOSPHATASE"/>
    <property type="match status" value="1"/>
</dbReference>
<evidence type="ECO:0000256" key="1">
    <source>
        <dbReference type="ARBA" id="ARBA00022801"/>
    </source>
</evidence>
<proteinExistence type="inferred from homology"/>
<comment type="caution">
    <text evidence="2">Lacks conserved residue(s) required for the propagation of feature annotation.</text>
</comment>
<protein>
    <recommendedName>
        <fullName evidence="2">7-methyl-GTP pyrophosphatase</fullName>
        <shortName evidence="2">m(7)GTP pyrophosphatase</shortName>
        <ecNumber evidence="2">3.6.1.-</ecNumber>
    </recommendedName>
</protein>
<comment type="catalytic activity">
    <reaction evidence="2">
        <text>N(7)-methyl-GTP + H2O = N(7)-methyl-GMP + diphosphate + H(+)</text>
        <dbReference type="Rhea" id="RHEA:58744"/>
        <dbReference type="ChEBI" id="CHEBI:15377"/>
        <dbReference type="ChEBI" id="CHEBI:15378"/>
        <dbReference type="ChEBI" id="CHEBI:33019"/>
        <dbReference type="ChEBI" id="CHEBI:58285"/>
        <dbReference type="ChEBI" id="CHEBI:87133"/>
    </reaction>
</comment>
<dbReference type="PIRSF" id="PIRSF006305">
    <property type="entry name" value="Maf"/>
    <property type="match status" value="1"/>
</dbReference>
<dbReference type="GO" id="GO:0047429">
    <property type="term" value="F:nucleoside triphosphate diphosphatase activity"/>
    <property type="evidence" value="ECO:0007669"/>
    <property type="project" value="InterPro"/>
</dbReference>
<dbReference type="Gene3D" id="3.90.950.10">
    <property type="match status" value="1"/>
</dbReference>
<feature type="site" description="Important for substrate specificity" evidence="2">
    <location>
        <position position="11"/>
    </location>
</feature>
<comment type="function">
    <text evidence="2">Nucleoside triphosphate pyrophosphatase that hydrolyzes 7-methyl-GTP (m(7)GTP). May have a dual role in cell division arrest and in preventing the incorporation of modified nucleotides into cellular nucleic acids.</text>
</comment>
<dbReference type="HAMAP" id="MF_00528">
    <property type="entry name" value="Maf"/>
    <property type="match status" value="1"/>
</dbReference>
<name>A0A1G2MS12_9BACT</name>
<keyword evidence="1 2" id="KW-0378">Hydrolase</keyword>
<dbReference type="AlphaFoldDB" id="A0A1G2MS12"/>
<comment type="cofactor">
    <cofactor evidence="2">
        <name>a divalent metal cation</name>
        <dbReference type="ChEBI" id="CHEBI:60240"/>
    </cofactor>
</comment>
<dbReference type="GO" id="GO:0009117">
    <property type="term" value="P:nucleotide metabolic process"/>
    <property type="evidence" value="ECO:0007669"/>
    <property type="project" value="UniProtKB-KW"/>
</dbReference>
<dbReference type="Pfam" id="PF02545">
    <property type="entry name" value="Maf"/>
    <property type="match status" value="1"/>
</dbReference>
<dbReference type="GO" id="GO:0005737">
    <property type="term" value="C:cytoplasm"/>
    <property type="evidence" value="ECO:0007669"/>
    <property type="project" value="UniProtKB-SubCell"/>
</dbReference>
<keyword evidence="2" id="KW-0546">Nucleotide metabolism</keyword>
<dbReference type="PANTHER" id="PTHR43213">
    <property type="entry name" value="BIFUNCTIONAL DTTP/UTP PYROPHOSPHATASE/METHYLTRANSFERASE PROTEIN-RELATED"/>
    <property type="match status" value="1"/>
</dbReference>